<evidence type="ECO:0000256" key="4">
    <source>
        <dbReference type="SAM" id="SignalP"/>
    </source>
</evidence>
<name>A0A9X5ATS7_9BRAD</name>
<dbReference type="Gene3D" id="3.40.50.2300">
    <property type="match status" value="2"/>
</dbReference>
<feature type="domain" description="Periplasmic binding protein" evidence="5">
    <location>
        <begin position="59"/>
        <end position="314"/>
    </location>
</feature>
<evidence type="ECO:0000259" key="5">
    <source>
        <dbReference type="Pfam" id="PF13407"/>
    </source>
</evidence>
<comment type="subcellular location">
    <subcellularLocation>
        <location evidence="1">Cell envelope</location>
    </subcellularLocation>
</comment>
<evidence type="ECO:0000256" key="3">
    <source>
        <dbReference type="ARBA" id="ARBA00022729"/>
    </source>
</evidence>
<accession>A0A9X5ATS7</accession>
<sequence length="356" mass="38776">MKLRKVGTMRYRCALVLAALLTAGFAAPATAQTKRDELVAQAAEKVDTSRFKKPGPYRIGVAAGYLTNSWVVYTLAHIRYEASLHPEIKEVIVTDAGFKPAKQVGDIEDLINKKVDLIIYWPVDNKAIAGALQKAVDAGIPTVNTGGGFYYSPSTTSNAYIGQWDLGEKTARQLFKDMGGKGKIIAMLPIAGHSATVDQKAALDTVMKEFPGIELLAAEHGNWNRARAKQITENLLQRFPRIDGVFSPSGQMSAGLAEAFEEAGRLTEVVMSPADEYNGWLKWVDKNKKGGIITFPTRVGRDAVQLGLEILAGTPVERGRQVPSVVIPAADVGKFVRRDASDDVWANELPPDWQPK</sequence>
<keyword evidence="3 4" id="KW-0732">Signal</keyword>
<comment type="similarity">
    <text evidence="2">Belongs to the bacterial solute-binding protein 2 family.</text>
</comment>
<dbReference type="Proteomes" id="UP000438991">
    <property type="component" value="Unassembled WGS sequence"/>
</dbReference>
<dbReference type="PANTHER" id="PTHR46847">
    <property type="entry name" value="D-ALLOSE-BINDING PERIPLASMIC PROTEIN-RELATED"/>
    <property type="match status" value="1"/>
</dbReference>
<evidence type="ECO:0000256" key="1">
    <source>
        <dbReference type="ARBA" id="ARBA00004196"/>
    </source>
</evidence>
<dbReference type="PANTHER" id="PTHR46847:SF1">
    <property type="entry name" value="D-ALLOSE-BINDING PERIPLASMIC PROTEIN-RELATED"/>
    <property type="match status" value="1"/>
</dbReference>
<dbReference type="AlphaFoldDB" id="A0A9X5ATS7"/>
<evidence type="ECO:0000313" key="6">
    <source>
        <dbReference type="EMBL" id="MTW18947.1"/>
    </source>
</evidence>
<evidence type="ECO:0000256" key="2">
    <source>
        <dbReference type="ARBA" id="ARBA00007639"/>
    </source>
</evidence>
<dbReference type="EMBL" id="WNKV01000022">
    <property type="protein sequence ID" value="MTW18947.1"/>
    <property type="molecule type" value="Genomic_DNA"/>
</dbReference>
<reference evidence="6 7" key="1">
    <citation type="submission" date="2019-11" db="EMBL/GenBank/DDBJ databases">
        <title>Whole-genome sequence of Rhodoplanes serenus DSM 18633, type strain.</title>
        <authorList>
            <person name="Kyndt J.A."/>
            <person name="Meyer T.E."/>
        </authorList>
    </citation>
    <scope>NUCLEOTIDE SEQUENCE [LARGE SCALE GENOMIC DNA]</scope>
    <source>
        <strain evidence="6 7">DSM 18633</strain>
    </source>
</reference>
<protein>
    <submittedName>
        <fullName evidence="6">Substrate-binding domain-containing protein</fullName>
    </submittedName>
</protein>
<gene>
    <name evidence="6" type="ORF">GJ689_22370</name>
</gene>
<proteinExistence type="inferred from homology"/>
<comment type="caution">
    <text evidence="6">The sequence shown here is derived from an EMBL/GenBank/DDBJ whole genome shotgun (WGS) entry which is preliminary data.</text>
</comment>
<dbReference type="InterPro" id="IPR028082">
    <property type="entry name" value="Peripla_BP_I"/>
</dbReference>
<dbReference type="InterPro" id="IPR025997">
    <property type="entry name" value="SBP_2_dom"/>
</dbReference>
<dbReference type="GO" id="GO:0030313">
    <property type="term" value="C:cell envelope"/>
    <property type="evidence" value="ECO:0007669"/>
    <property type="project" value="UniProtKB-SubCell"/>
</dbReference>
<dbReference type="GO" id="GO:0030246">
    <property type="term" value="F:carbohydrate binding"/>
    <property type="evidence" value="ECO:0007669"/>
    <property type="project" value="UniProtKB-ARBA"/>
</dbReference>
<feature type="signal peptide" evidence="4">
    <location>
        <begin position="1"/>
        <end position="31"/>
    </location>
</feature>
<organism evidence="6 7">
    <name type="scientific">Rhodoplanes serenus</name>
    <dbReference type="NCBI Taxonomy" id="200615"/>
    <lineage>
        <taxon>Bacteria</taxon>
        <taxon>Pseudomonadati</taxon>
        <taxon>Pseudomonadota</taxon>
        <taxon>Alphaproteobacteria</taxon>
        <taxon>Hyphomicrobiales</taxon>
        <taxon>Nitrobacteraceae</taxon>
        <taxon>Rhodoplanes</taxon>
    </lineage>
</organism>
<feature type="chain" id="PRO_5040818256" evidence="4">
    <location>
        <begin position="32"/>
        <end position="356"/>
    </location>
</feature>
<dbReference type="SUPFAM" id="SSF53822">
    <property type="entry name" value="Periplasmic binding protein-like I"/>
    <property type="match status" value="1"/>
</dbReference>
<dbReference type="Pfam" id="PF13407">
    <property type="entry name" value="Peripla_BP_4"/>
    <property type="match status" value="1"/>
</dbReference>
<evidence type="ECO:0000313" key="7">
    <source>
        <dbReference type="Proteomes" id="UP000438991"/>
    </source>
</evidence>